<evidence type="ECO:0000313" key="1">
    <source>
        <dbReference type="EMBL" id="JAI03778.1"/>
    </source>
</evidence>
<organism evidence="1">
    <name type="scientific">Anguilla anguilla</name>
    <name type="common">European freshwater eel</name>
    <name type="synonym">Muraena anguilla</name>
    <dbReference type="NCBI Taxonomy" id="7936"/>
    <lineage>
        <taxon>Eukaryota</taxon>
        <taxon>Metazoa</taxon>
        <taxon>Chordata</taxon>
        <taxon>Craniata</taxon>
        <taxon>Vertebrata</taxon>
        <taxon>Euteleostomi</taxon>
        <taxon>Actinopterygii</taxon>
        <taxon>Neopterygii</taxon>
        <taxon>Teleostei</taxon>
        <taxon>Anguilliformes</taxon>
        <taxon>Anguillidae</taxon>
        <taxon>Anguilla</taxon>
    </lineage>
</organism>
<accession>A0A0E9XM29</accession>
<reference evidence="1" key="2">
    <citation type="journal article" date="2015" name="Fish Shellfish Immunol.">
        <title>Early steps in the European eel (Anguilla anguilla)-Vibrio vulnificus interaction in the gills: Role of the RtxA13 toxin.</title>
        <authorList>
            <person name="Callol A."/>
            <person name="Pajuelo D."/>
            <person name="Ebbesson L."/>
            <person name="Teles M."/>
            <person name="MacKenzie S."/>
            <person name="Amaro C."/>
        </authorList>
    </citation>
    <scope>NUCLEOTIDE SEQUENCE</scope>
</reference>
<proteinExistence type="predicted"/>
<dbReference type="AlphaFoldDB" id="A0A0E9XM29"/>
<dbReference type="EMBL" id="GBXM01004800">
    <property type="protein sequence ID" value="JAI03778.1"/>
    <property type="molecule type" value="Transcribed_RNA"/>
</dbReference>
<protein>
    <submittedName>
        <fullName evidence="1">Uncharacterized protein</fullName>
    </submittedName>
</protein>
<reference evidence="1" key="1">
    <citation type="submission" date="2014-11" db="EMBL/GenBank/DDBJ databases">
        <authorList>
            <person name="Amaro Gonzalez C."/>
        </authorList>
    </citation>
    <scope>NUCLEOTIDE SEQUENCE</scope>
</reference>
<name>A0A0E9XM29_ANGAN</name>
<sequence length="24" mass="2866">MLAVFMTKLLPPRILRYYVKILSV</sequence>